<evidence type="ECO:0000256" key="1">
    <source>
        <dbReference type="SAM" id="SignalP"/>
    </source>
</evidence>
<comment type="caution">
    <text evidence="3">The sequence shown here is derived from an EMBL/GenBank/DDBJ whole genome shotgun (WGS) entry which is preliminary data.</text>
</comment>
<proteinExistence type="predicted"/>
<keyword evidence="1" id="KW-0732">Signal</keyword>
<dbReference type="InterPro" id="IPR036249">
    <property type="entry name" value="Thioredoxin-like_sf"/>
</dbReference>
<evidence type="ECO:0000313" key="3">
    <source>
        <dbReference type="EMBL" id="GGC24110.1"/>
    </source>
</evidence>
<name>A0ABQ1LJ20_9PROT</name>
<dbReference type="Gene3D" id="3.40.30.10">
    <property type="entry name" value="Glutaredoxin"/>
    <property type="match status" value="1"/>
</dbReference>
<dbReference type="Proteomes" id="UP000637769">
    <property type="component" value="Unassembled WGS sequence"/>
</dbReference>
<dbReference type="RefSeq" id="WP_188425316.1">
    <property type="nucleotide sequence ID" value="NZ_BMCH01000001.1"/>
</dbReference>
<reference evidence="4" key="1">
    <citation type="journal article" date="2019" name="Int. J. Syst. Evol. Microbiol.">
        <title>The Global Catalogue of Microorganisms (GCM) 10K type strain sequencing project: providing services to taxonomists for standard genome sequencing and annotation.</title>
        <authorList>
            <consortium name="The Broad Institute Genomics Platform"/>
            <consortium name="The Broad Institute Genome Sequencing Center for Infectious Disease"/>
            <person name="Wu L."/>
            <person name="Ma J."/>
        </authorList>
    </citation>
    <scope>NUCLEOTIDE SEQUENCE [LARGE SCALE GENOMIC DNA]</scope>
    <source>
        <strain evidence="4">CCM 7132</strain>
    </source>
</reference>
<organism evidence="3 4">
    <name type="scientific">Asaia siamensis</name>
    <dbReference type="NCBI Taxonomy" id="110479"/>
    <lineage>
        <taxon>Bacteria</taxon>
        <taxon>Pseudomonadati</taxon>
        <taxon>Pseudomonadota</taxon>
        <taxon>Alphaproteobacteria</taxon>
        <taxon>Acetobacterales</taxon>
        <taxon>Acetobacteraceae</taxon>
        <taxon>Asaia</taxon>
    </lineage>
</organism>
<accession>A0ABQ1LJ20</accession>
<dbReference type="Pfam" id="PF13462">
    <property type="entry name" value="Thioredoxin_4"/>
    <property type="match status" value="1"/>
</dbReference>
<evidence type="ECO:0000313" key="4">
    <source>
        <dbReference type="Proteomes" id="UP000637769"/>
    </source>
</evidence>
<evidence type="ECO:0000259" key="2">
    <source>
        <dbReference type="Pfam" id="PF13462"/>
    </source>
</evidence>
<dbReference type="EMBL" id="BMCH01000001">
    <property type="protein sequence ID" value="GGC24110.1"/>
    <property type="molecule type" value="Genomic_DNA"/>
</dbReference>
<gene>
    <name evidence="3" type="ORF">GCM10007207_06710</name>
</gene>
<keyword evidence="4" id="KW-1185">Reference proteome</keyword>
<feature type="signal peptide" evidence="1">
    <location>
        <begin position="1"/>
        <end position="23"/>
    </location>
</feature>
<protein>
    <recommendedName>
        <fullName evidence="2">Thioredoxin-like fold domain-containing protein</fullName>
    </recommendedName>
</protein>
<dbReference type="InterPro" id="IPR012336">
    <property type="entry name" value="Thioredoxin-like_fold"/>
</dbReference>
<feature type="chain" id="PRO_5046695725" description="Thioredoxin-like fold domain-containing protein" evidence="1">
    <location>
        <begin position="24"/>
        <end position="205"/>
    </location>
</feature>
<sequence length="205" mass="22999">MSVYRRSFLAAIPALALMSKARAEDAHTNDIRLTPRTLGNPKAPVTVNEWFSLTCTHCAHFEMTVFQEVKAKLIDTGKVFYVYHDFPLDQIALLGAMVARSLPVERYVPFVNSMLSTQDRWAFARDVDPKKQIQQMAALAGVSADQFKKIDADDALRQALVAQQDADQAKYNIGGTPFFMFNDKPYNQELLTFDAFEAEVRKAGG</sequence>
<feature type="domain" description="Thioredoxin-like fold" evidence="2">
    <location>
        <begin position="34"/>
        <end position="197"/>
    </location>
</feature>
<dbReference type="SUPFAM" id="SSF52833">
    <property type="entry name" value="Thioredoxin-like"/>
    <property type="match status" value="1"/>
</dbReference>